<proteinExistence type="predicted"/>
<dbReference type="RefSeq" id="WP_151003961.1">
    <property type="nucleotide sequence ID" value="NZ_BPQY01000253.1"/>
</dbReference>
<evidence type="ECO:0000313" key="1">
    <source>
        <dbReference type="EMBL" id="KAB1074129.1"/>
    </source>
</evidence>
<protein>
    <submittedName>
        <fullName evidence="1">Uncharacterized protein</fullName>
    </submittedName>
</protein>
<evidence type="ECO:0000313" key="2">
    <source>
        <dbReference type="Proteomes" id="UP000474159"/>
    </source>
</evidence>
<gene>
    <name evidence="1" type="ORF">F6X53_26400</name>
</gene>
<dbReference type="Proteomes" id="UP000474159">
    <property type="component" value="Unassembled WGS sequence"/>
</dbReference>
<reference evidence="1 2" key="1">
    <citation type="submission" date="2019-09" db="EMBL/GenBank/DDBJ databases">
        <title>YIM 48816 draft genome.</title>
        <authorList>
            <person name="Jiang L."/>
        </authorList>
    </citation>
    <scope>NUCLEOTIDE SEQUENCE [LARGE SCALE GENOMIC DNA]</scope>
    <source>
        <strain evidence="1 2">YIM 48816</strain>
    </source>
</reference>
<dbReference type="EMBL" id="VZZK01000039">
    <property type="protein sequence ID" value="KAB1074129.1"/>
    <property type="molecule type" value="Genomic_DNA"/>
</dbReference>
<organism evidence="1 2">
    <name type="scientific">Methylobacterium soli</name>
    <dbReference type="NCBI Taxonomy" id="553447"/>
    <lineage>
        <taxon>Bacteria</taxon>
        <taxon>Pseudomonadati</taxon>
        <taxon>Pseudomonadota</taxon>
        <taxon>Alphaproteobacteria</taxon>
        <taxon>Hyphomicrobiales</taxon>
        <taxon>Methylobacteriaceae</taxon>
        <taxon>Methylobacterium</taxon>
    </lineage>
</organism>
<dbReference type="AlphaFoldDB" id="A0A6L3SUK1"/>
<keyword evidence="2" id="KW-1185">Reference proteome</keyword>
<comment type="caution">
    <text evidence="1">The sequence shown here is derived from an EMBL/GenBank/DDBJ whole genome shotgun (WGS) entry which is preliminary data.</text>
</comment>
<sequence length="59" mass="6380">MSGPVIVLMGFALALLARALQRSDIFLFDSGFAEREILEPRGLKRSSPSTSSPSRVTVT</sequence>
<accession>A0A6L3SUK1</accession>
<name>A0A6L3SUK1_9HYPH</name>